<dbReference type="CDD" id="cd05738">
    <property type="entry name" value="IgI_2_RPTP_IIa_LAR_like"/>
    <property type="match status" value="1"/>
</dbReference>
<evidence type="ECO:0000259" key="22">
    <source>
        <dbReference type="PROSITE" id="PS50056"/>
    </source>
</evidence>
<dbReference type="InterPro" id="IPR000387">
    <property type="entry name" value="Tyr_Pase_dom"/>
</dbReference>
<dbReference type="InterPro" id="IPR013098">
    <property type="entry name" value="Ig_I-set"/>
</dbReference>
<dbReference type="CDD" id="cd05739">
    <property type="entry name" value="IgI_3_RPTP_IIa_LAR_like"/>
    <property type="match status" value="1"/>
</dbReference>
<comment type="similarity">
    <text evidence="2">Belongs to the protein-tyrosine phosphatase family. Receptor class 2A subfamily.</text>
</comment>
<dbReference type="FunFam" id="2.60.40.10:FF:000036">
    <property type="entry name" value="receptor-type tyrosine-protein phosphatase delta isoform X1"/>
    <property type="match status" value="1"/>
</dbReference>
<evidence type="ECO:0000256" key="2">
    <source>
        <dbReference type="ARBA" id="ARBA00010504"/>
    </source>
</evidence>
<dbReference type="PROSITE" id="PS50835">
    <property type="entry name" value="IG_LIKE"/>
    <property type="match status" value="3"/>
</dbReference>
<dbReference type="InterPro" id="IPR045905">
    <property type="entry name" value="R-PTP-delta_cat"/>
</dbReference>
<evidence type="ECO:0000256" key="16">
    <source>
        <dbReference type="ARBA" id="ARBA00053769"/>
    </source>
</evidence>
<evidence type="ECO:0000256" key="19">
    <source>
        <dbReference type="SAM" id="Phobius"/>
    </source>
</evidence>
<keyword evidence="13" id="KW-0325">Glycoprotein</keyword>
<evidence type="ECO:0000256" key="18">
    <source>
        <dbReference type="SAM" id="MobiDB-lite"/>
    </source>
</evidence>
<keyword evidence="8" id="KW-0904">Protein phosphatase</keyword>
<reference evidence="25 26" key="1">
    <citation type="submission" date="2018-10" db="EMBL/GenBank/DDBJ databases">
        <title>Improved assembly of the deer mouse Peromyscus maniculatus genome.</title>
        <authorList>
            <person name="Lassance J.-M."/>
            <person name="Hoekstra H.E."/>
        </authorList>
    </citation>
    <scope>NUCLEOTIDE SEQUENCE [LARGE SCALE GENOMIC DNA]</scope>
</reference>
<dbReference type="CDD" id="cd14628">
    <property type="entry name" value="R-PTP-D-2"/>
    <property type="match status" value="1"/>
</dbReference>
<evidence type="ECO:0000256" key="6">
    <source>
        <dbReference type="ARBA" id="ARBA00022737"/>
    </source>
</evidence>
<dbReference type="EC" id="3.1.3.48" evidence="3"/>
<evidence type="ECO:0000256" key="17">
    <source>
        <dbReference type="ARBA" id="ARBA00074819"/>
    </source>
</evidence>
<dbReference type="GO" id="GO:0099151">
    <property type="term" value="P:regulation of postsynaptic density assembly"/>
    <property type="evidence" value="ECO:0007669"/>
    <property type="project" value="UniProtKB-ARBA"/>
</dbReference>
<organism evidence="25 26">
    <name type="scientific">Peromyscus maniculatus bairdii</name>
    <name type="common">Prairie deer mouse</name>
    <dbReference type="NCBI Taxonomy" id="230844"/>
    <lineage>
        <taxon>Eukaryota</taxon>
        <taxon>Metazoa</taxon>
        <taxon>Chordata</taxon>
        <taxon>Craniata</taxon>
        <taxon>Vertebrata</taxon>
        <taxon>Euteleostomi</taxon>
        <taxon>Mammalia</taxon>
        <taxon>Eutheria</taxon>
        <taxon>Euarchontoglires</taxon>
        <taxon>Glires</taxon>
        <taxon>Rodentia</taxon>
        <taxon>Myomorpha</taxon>
        <taxon>Muroidea</taxon>
        <taxon>Cricetidae</taxon>
        <taxon>Neotominae</taxon>
        <taxon>Peromyscus</taxon>
    </lineage>
</organism>
<sequence length="1505" mass="169320">MVPVARPLSLLLAFFLCACAETPPRFTRTPVDQTGVSGGVASFICQATGDPRPKIVWNKKGKKVSNQRFEVIEFDDGSGSVLRIQPLRTPRDEAIYECVASNNVGEISVSTRLTVLREDQIPRGFPTIDMGPQLKVVERTRTATMLCAASGNPDPEITWFKDFLPVDTSNNNGRIKQLRSESIGALQIEQSEESDQGKYECVATNSAGTRYSAPANLYVRVRRVPPRFSIPPTNHEIMPGGSVNITCVAVGSPMPYVKWMLGAEDLTPEDDMPIGRNVLELNDVRQSANYTCVAMSTLGVIEAIAQITVKALPKPPGTPVVTESTATSITLTWDSGNPEPVSYYIIQHKPKNSEEPYKEIDGIATTRYSVAGLSPYSDYEFRVVAVNNIGRGPPSEPVLTQTSEQAPSSAPRDVQARMLSSTTILVQWKEPEEPNGQIQGYRVYYTMDPTQHVNNWMKHNVADSQITTIGNLVPQKTYSVKVLAFTSIGDGPLSSDIQVITQTGVPGQPLNFKAEPESETSILLSWTPPRSDTIASYELVYRDGEQGEEQRITIEPGTSYRLQGLKPNSLYYFRLSARSPQGLGASTAEISARTMQSMFAKNFHVKAVMKTSVLLSWEIPENYNSAMPFKILYDDGKMVEEVDGRATQKLIVNLKPEKSYSFVLTNRGNSAGGLQHRVTAKTAPDVLRTKPAFIGKTNLDGMITVQLPDVPANENIKGYYIIIVPLKKSRGKFIKPWESPDEMELDELLKEISRKRRSIRYGREVELKPYIAAHFDVLPTEFTLGDDKHYGGFTNKQLQSGQEYVFFVLAVMDHAESKMYATSPYSDPVVSMDLDPQPITDEEEGLIWVVGPVLAVVFIICIVIAILLYKRKRAESESRKSSLPNNKEVPSHHPTDPVELRRLNFQTPGSDDSGYPGNLHFSSMASHPPIPILELADHIERLKANDNLKFSQEYESIDPGQQFTWEHSNLEVNKPKNRYANVIAYDHSRVLLSAIEGIPGSDYVNANYIDGYRKQNAYIATQGSLPETFGDFWRMIWEQRSATVVMMTKLEERSRVKCDQYWPSRGTETHGLVQVTLLDTVELATYCVRTFALYKNGSSEKREVRQFQFTAWPDHGVPEHPTPFLAFLRRVKTCNPPDAGPMVVHCSAGVGRTGCFIVIDAMLERIKHEKTVDIYGHVTLMRAQRNYMVQTEDQYIFIHDALLEAVTCGNTEVPARNLYAYIQKLTQIETGENVTGMELEFKRLASSKAHTSRFISANLPCNKFKNRLVNIMPYESTRVCLQPIRGVEGSDYINASFLDGYRQQKAYIATQGPLAETTEDFWRMLWEHNSTIVVMLTKLREMGREKCHQYWPAERSARYQYFVVDPMAEYNMPQYILREFKVTDARDGQSRTVRQFQFTDWPEQGVPKSGEGFIDFIGQVHKTKEQFGQDGPISVHCSAGVGRTGVFITLSIVLERMRYEGVVDIFQTVKMLRTQRPAMVQTEDQYQFCYRAALEYLGSFDHYAT</sequence>
<dbReference type="SMART" id="SM00194">
    <property type="entry name" value="PTPc"/>
    <property type="match status" value="2"/>
</dbReference>
<feature type="signal peptide" evidence="20">
    <location>
        <begin position="1"/>
        <end position="20"/>
    </location>
</feature>
<dbReference type="Proteomes" id="UP000694547">
    <property type="component" value="Chromosome 2"/>
</dbReference>
<dbReference type="SUPFAM" id="SSF52799">
    <property type="entry name" value="(Phosphotyrosine protein) phosphatases II"/>
    <property type="match status" value="2"/>
</dbReference>
<dbReference type="InterPro" id="IPR003598">
    <property type="entry name" value="Ig_sub2"/>
</dbReference>
<dbReference type="GO" id="GO:0098609">
    <property type="term" value="P:cell-cell adhesion"/>
    <property type="evidence" value="ECO:0007669"/>
    <property type="project" value="UniProtKB-ARBA"/>
</dbReference>
<dbReference type="Pfam" id="PF13927">
    <property type="entry name" value="Ig_3"/>
    <property type="match status" value="1"/>
</dbReference>
<feature type="domain" description="Tyrosine-protein phosphatase" evidence="21">
    <location>
        <begin position="950"/>
        <end position="1205"/>
    </location>
</feature>
<evidence type="ECO:0000256" key="4">
    <source>
        <dbReference type="ARBA" id="ARBA00022692"/>
    </source>
</evidence>
<dbReference type="PROSITE" id="PS50055">
    <property type="entry name" value="TYR_PHOSPHATASE_PTP"/>
    <property type="match status" value="2"/>
</dbReference>
<evidence type="ECO:0000256" key="15">
    <source>
        <dbReference type="ARBA" id="ARBA00051722"/>
    </source>
</evidence>
<evidence type="ECO:0000259" key="23">
    <source>
        <dbReference type="PROSITE" id="PS50835"/>
    </source>
</evidence>
<dbReference type="Ensembl" id="ENSPEMT00000024055.2">
    <property type="protein sequence ID" value="ENSPEMP00000019713.1"/>
    <property type="gene ID" value="ENSPEMG00000017837.2"/>
</dbReference>
<dbReference type="GO" id="GO:0099054">
    <property type="term" value="P:presynapse assembly"/>
    <property type="evidence" value="ECO:0007669"/>
    <property type="project" value="UniProtKB-ARBA"/>
</dbReference>
<gene>
    <name evidence="25" type="primary">Ptprd</name>
</gene>
<dbReference type="PROSITE" id="PS00383">
    <property type="entry name" value="TYR_PHOSPHATASE_1"/>
    <property type="match status" value="2"/>
</dbReference>
<dbReference type="SMART" id="SM00408">
    <property type="entry name" value="IGc2"/>
    <property type="match status" value="3"/>
</dbReference>
<comment type="subcellular location">
    <subcellularLocation>
        <location evidence="1">Membrane</location>
        <topology evidence="1">Single-pass type I membrane protein</topology>
    </subcellularLocation>
</comment>
<feature type="domain" description="Fibronectin type-III" evidence="24">
    <location>
        <begin position="508"/>
        <end position="597"/>
    </location>
</feature>
<feature type="domain" description="Ig-like" evidence="23">
    <location>
        <begin position="226"/>
        <end position="308"/>
    </location>
</feature>
<dbReference type="SUPFAM" id="SSF48726">
    <property type="entry name" value="Immunoglobulin"/>
    <property type="match status" value="3"/>
</dbReference>
<keyword evidence="9 19" id="KW-1133">Transmembrane helix</keyword>
<dbReference type="Pfam" id="PF00102">
    <property type="entry name" value="Y_phosphatase"/>
    <property type="match status" value="2"/>
</dbReference>
<keyword evidence="5 20" id="KW-0732">Signal</keyword>
<feature type="domain" description="Tyrosine specific protein phosphatases" evidence="22">
    <location>
        <begin position="1414"/>
        <end position="1487"/>
    </location>
</feature>
<dbReference type="Gene3D" id="2.60.40.10">
    <property type="entry name" value="Immunoglobulins"/>
    <property type="match status" value="7"/>
</dbReference>
<dbReference type="PANTHER" id="PTHR46957">
    <property type="entry name" value="CYTOKINE RECEPTOR"/>
    <property type="match status" value="1"/>
</dbReference>
<feature type="domain" description="Fibronectin type-III" evidence="24">
    <location>
        <begin position="315"/>
        <end position="405"/>
    </location>
</feature>
<evidence type="ECO:0000256" key="20">
    <source>
        <dbReference type="SAM" id="SignalP"/>
    </source>
</evidence>
<dbReference type="GeneTree" id="ENSGT00940000153617"/>
<comment type="catalytic activity">
    <reaction evidence="15">
        <text>O-phospho-L-tyrosyl-[protein] + H2O = L-tyrosyl-[protein] + phosphate</text>
        <dbReference type="Rhea" id="RHEA:10684"/>
        <dbReference type="Rhea" id="RHEA-COMP:10136"/>
        <dbReference type="Rhea" id="RHEA-COMP:20101"/>
        <dbReference type="ChEBI" id="CHEBI:15377"/>
        <dbReference type="ChEBI" id="CHEBI:43474"/>
        <dbReference type="ChEBI" id="CHEBI:46858"/>
        <dbReference type="ChEBI" id="CHEBI:61978"/>
        <dbReference type="EC" id="3.1.3.48"/>
    </reaction>
</comment>
<dbReference type="FunFam" id="2.60.40.10:FF:000027">
    <property type="entry name" value="receptor-type tyrosine-protein phosphatase delta isoform X1"/>
    <property type="match status" value="1"/>
</dbReference>
<evidence type="ECO:0000259" key="21">
    <source>
        <dbReference type="PROSITE" id="PS50055"/>
    </source>
</evidence>
<protein>
    <recommendedName>
        <fullName evidence="17">Receptor-type tyrosine-protein phosphatase delta</fullName>
        <ecNumber evidence="3">3.1.3.48</ecNumber>
    </recommendedName>
</protein>
<dbReference type="CDD" id="cd00063">
    <property type="entry name" value="FN3"/>
    <property type="match status" value="4"/>
</dbReference>
<dbReference type="FunFam" id="2.60.40.10:FF:000023">
    <property type="entry name" value="receptor-type tyrosine-protein phosphatase delta isoform X2"/>
    <property type="match status" value="1"/>
</dbReference>
<feature type="domain" description="Fibronectin type-III" evidence="24">
    <location>
        <begin position="410"/>
        <end position="506"/>
    </location>
</feature>
<evidence type="ECO:0000256" key="9">
    <source>
        <dbReference type="ARBA" id="ARBA00022989"/>
    </source>
</evidence>
<dbReference type="FunFam" id="2.60.40.10:FF:000015">
    <property type="entry name" value="receptor-type tyrosine-protein phosphatase delta isoform X2"/>
    <property type="match status" value="1"/>
</dbReference>
<feature type="chain" id="PRO_5034641441" description="Receptor-type tyrosine-protein phosphatase delta" evidence="20">
    <location>
        <begin position="21"/>
        <end position="1505"/>
    </location>
</feature>
<feature type="region of interest" description="Disordered" evidence="18">
    <location>
        <begin position="877"/>
        <end position="898"/>
    </location>
</feature>
<dbReference type="GO" id="GO:0042734">
    <property type="term" value="C:presynaptic membrane"/>
    <property type="evidence" value="ECO:0007669"/>
    <property type="project" value="UniProtKB-ARBA"/>
</dbReference>
<dbReference type="InterPro" id="IPR036179">
    <property type="entry name" value="Ig-like_dom_sf"/>
</dbReference>
<dbReference type="InterPro" id="IPR003961">
    <property type="entry name" value="FN3_dom"/>
</dbReference>
<dbReference type="Pfam" id="PF00041">
    <property type="entry name" value="fn3"/>
    <property type="match status" value="3"/>
</dbReference>
<keyword evidence="7" id="KW-0378">Hydrolase</keyword>
<comment type="function">
    <text evidence="16">Can bidirectionally induce pre- and post-synaptic differentiation of neurons by mediating interaction with IL1RAP and IL1RAPL1 trans-synaptically. Involved in pre-synaptic differentiation through interaction with SLITRK2.</text>
</comment>
<reference evidence="25" key="3">
    <citation type="submission" date="2025-09" db="UniProtKB">
        <authorList>
            <consortium name="Ensembl"/>
        </authorList>
    </citation>
    <scope>IDENTIFICATION</scope>
</reference>
<accession>A0A8C8TW34</accession>
<dbReference type="SMART" id="SM00060">
    <property type="entry name" value="FN3"/>
    <property type="match status" value="4"/>
</dbReference>
<evidence type="ECO:0000256" key="7">
    <source>
        <dbReference type="ARBA" id="ARBA00022801"/>
    </source>
</evidence>
<dbReference type="InterPro" id="IPR013783">
    <property type="entry name" value="Ig-like_fold"/>
</dbReference>
<feature type="domain" description="Ig-like" evidence="23">
    <location>
        <begin position="24"/>
        <end position="114"/>
    </location>
</feature>
<dbReference type="GO" id="GO:0099537">
    <property type="term" value="P:trans-synaptic signaling"/>
    <property type="evidence" value="ECO:0007669"/>
    <property type="project" value="UniProtKB-ARBA"/>
</dbReference>
<feature type="transmembrane region" description="Helical" evidence="19">
    <location>
        <begin position="846"/>
        <end position="869"/>
    </location>
</feature>
<dbReference type="InterPro" id="IPR003599">
    <property type="entry name" value="Ig_sub"/>
</dbReference>
<dbReference type="InterPro" id="IPR016130">
    <property type="entry name" value="Tyr_Pase_AS"/>
</dbReference>
<keyword evidence="26" id="KW-1185">Reference proteome</keyword>
<evidence type="ECO:0000256" key="11">
    <source>
        <dbReference type="ARBA" id="ARBA00023157"/>
    </source>
</evidence>
<dbReference type="FunFam" id="2.60.40.10:FF:000010">
    <property type="entry name" value="receptor-type tyrosine-protein phosphatase delta isoform X1"/>
    <property type="match status" value="1"/>
</dbReference>
<evidence type="ECO:0000256" key="14">
    <source>
        <dbReference type="ARBA" id="ARBA00023319"/>
    </source>
</evidence>
<keyword evidence="14" id="KW-0393">Immunoglobulin domain</keyword>
<dbReference type="SMART" id="SM00409">
    <property type="entry name" value="IG"/>
    <property type="match status" value="4"/>
</dbReference>
<dbReference type="GO" id="GO:0098978">
    <property type="term" value="C:glutamatergic synapse"/>
    <property type="evidence" value="ECO:0007669"/>
    <property type="project" value="UniProtKB-ARBA"/>
</dbReference>
<keyword evidence="11" id="KW-1015">Disulfide bond</keyword>
<keyword evidence="4 19" id="KW-0812">Transmembrane</keyword>
<dbReference type="PROSITE" id="PS50056">
    <property type="entry name" value="TYR_PHOSPHATASE_2"/>
    <property type="match status" value="2"/>
</dbReference>
<dbReference type="FunFam" id="3.90.190.10:FF:000001">
    <property type="entry name" value="Receptor-type tyrosine-protein phosphatase F isoform A"/>
    <property type="match status" value="1"/>
</dbReference>
<keyword evidence="6" id="KW-0677">Repeat</keyword>
<feature type="domain" description="Tyrosine specific protein phosphatases" evidence="22">
    <location>
        <begin position="1125"/>
        <end position="1196"/>
    </location>
</feature>
<dbReference type="SMART" id="SM00404">
    <property type="entry name" value="PTPc_motif"/>
    <property type="match status" value="2"/>
</dbReference>
<dbReference type="PRINTS" id="PR00700">
    <property type="entry name" value="PRTYPHPHTASE"/>
</dbReference>
<dbReference type="PANTHER" id="PTHR46957:SF11">
    <property type="entry name" value="PROTEIN-TYROSINE-PHOSPHATASE"/>
    <property type="match status" value="1"/>
</dbReference>
<proteinExistence type="inferred from homology"/>
<evidence type="ECO:0000259" key="24">
    <source>
        <dbReference type="PROSITE" id="PS50853"/>
    </source>
</evidence>
<dbReference type="PROSITE" id="PS50853">
    <property type="entry name" value="FN3"/>
    <property type="match status" value="3"/>
</dbReference>
<dbReference type="GO" id="GO:0004725">
    <property type="term" value="F:protein tyrosine phosphatase activity"/>
    <property type="evidence" value="ECO:0007669"/>
    <property type="project" value="UniProtKB-EC"/>
</dbReference>
<name>A0A8C8TW34_PERMB</name>
<evidence type="ECO:0000256" key="13">
    <source>
        <dbReference type="ARBA" id="ARBA00023180"/>
    </source>
</evidence>
<keyword evidence="10 19" id="KW-0472">Membrane</keyword>
<keyword evidence="12" id="KW-0675">Receptor</keyword>
<evidence type="ECO:0000256" key="12">
    <source>
        <dbReference type="ARBA" id="ARBA00023170"/>
    </source>
</evidence>
<dbReference type="SUPFAM" id="SSF49265">
    <property type="entry name" value="Fibronectin type III"/>
    <property type="match status" value="3"/>
</dbReference>
<dbReference type="InterPro" id="IPR007110">
    <property type="entry name" value="Ig-like_dom"/>
</dbReference>
<dbReference type="InterPro" id="IPR050713">
    <property type="entry name" value="RTP_Phos/Ushers"/>
</dbReference>
<evidence type="ECO:0000256" key="10">
    <source>
        <dbReference type="ARBA" id="ARBA00023136"/>
    </source>
</evidence>
<feature type="compositionally biased region" description="Basic and acidic residues" evidence="18">
    <location>
        <begin position="889"/>
        <end position="898"/>
    </location>
</feature>
<dbReference type="InterPro" id="IPR036116">
    <property type="entry name" value="FN3_sf"/>
</dbReference>
<evidence type="ECO:0000313" key="25">
    <source>
        <dbReference type="Ensembl" id="ENSPEMP00000019713.1"/>
    </source>
</evidence>
<dbReference type="Pfam" id="PF07679">
    <property type="entry name" value="I-set"/>
    <property type="match status" value="2"/>
</dbReference>
<evidence type="ECO:0000313" key="26">
    <source>
        <dbReference type="Proteomes" id="UP000694547"/>
    </source>
</evidence>
<dbReference type="FunFam" id="2.60.40.10:FF:000181">
    <property type="entry name" value="receptor-type tyrosine-protein phosphatase delta isoform X4"/>
    <property type="match status" value="1"/>
</dbReference>
<dbReference type="CDD" id="cd14624">
    <property type="entry name" value="R-PTPc-D-1"/>
    <property type="match status" value="1"/>
</dbReference>
<feature type="domain" description="Ig-like" evidence="23">
    <location>
        <begin position="126"/>
        <end position="218"/>
    </location>
</feature>
<evidence type="ECO:0000256" key="8">
    <source>
        <dbReference type="ARBA" id="ARBA00022912"/>
    </source>
</evidence>
<dbReference type="FunFam" id="2.60.40.10:FF:000068">
    <property type="entry name" value="receptor-type tyrosine-protein phosphatase delta isoform X1"/>
    <property type="match status" value="1"/>
</dbReference>
<feature type="domain" description="Tyrosine-protein phosphatase" evidence="21">
    <location>
        <begin position="1237"/>
        <end position="1496"/>
    </location>
</feature>
<dbReference type="InterPro" id="IPR000242">
    <property type="entry name" value="PTP_cat"/>
</dbReference>
<evidence type="ECO:0000256" key="1">
    <source>
        <dbReference type="ARBA" id="ARBA00004479"/>
    </source>
</evidence>
<evidence type="ECO:0000256" key="3">
    <source>
        <dbReference type="ARBA" id="ARBA00013064"/>
    </source>
</evidence>
<dbReference type="PROSITE" id="PS51257">
    <property type="entry name" value="PROKAR_LIPOPROTEIN"/>
    <property type="match status" value="1"/>
</dbReference>
<evidence type="ECO:0000256" key="5">
    <source>
        <dbReference type="ARBA" id="ARBA00022729"/>
    </source>
</evidence>
<dbReference type="Gene3D" id="3.90.190.10">
    <property type="entry name" value="Protein tyrosine phosphatase superfamily"/>
    <property type="match status" value="2"/>
</dbReference>
<dbReference type="InterPro" id="IPR003595">
    <property type="entry name" value="Tyr_Pase_cat"/>
</dbReference>
<reference evidence="25" key="2">
    <citation type="submission" date="2025-08" db="UniProtKB">
        <authorList>
            <consortium name="Ensembl"/>
        </authorList>
    </citation>
    <scope>IDENTIFICATION</scope>
</reference>
<dbReference type="FunFam" id="3.90.190.10:FF:000002">
    <property type="entry name" value="receptor-type tyrosine-protein phosphatase delta isoform X2"/>
    <property type="match status" value="1"/>
</dbReference>
<dbReference type="InterPro" id="IPR029021">
    <property type="entry name" value="Prot-tyrosine_phosphatase-like"/>
</dbReference>